<dbReference type="GO" id="GO:0005886">
    <property type="term" value="C:plasma membrane"/>
    <property type="evidence" value="ECO:0007669"/>
    <property type="project" value="UniProtKB-SubCell"/>
</dbReference>
<dbReference type="InterPro" id="IPR005702">
    <property type="entry name" value="Wzc-like_C"/>
</dbReference>
<dbReference type="STRING" id="1915074.SPHI_19490"/>
<dbReference type="InterPro" id="IPR050445">
    <property type="entry name" value="Bact_polysacc_biosynth/exp"/>
</dbReference>
<evidence type="ECO:0000256" key="3">
    <source>
        <dbReference type="ARBA" id="ARBA00022692"/>
    </source>
</evidence>
<evidence type="ECO:0000256" key="7">
    <source>
        <dbReference type="ARBA" id="ARBA00023136"/>
    </source>
</evidence>
<accession>A0A1V2ETW3</accession>
<dbReference type="Pfam" id="PF02706">
    <property type="entry name" value="Wzz"/>
    <property type="match status" value="1"/>
</dbReference>
<evidence type="ECO:0000259" key="9">
    <source>
        <dbReference type="Pfam" id="PF02706"/>
    </source>
</evidence>
<keyword evidence="3 8" id="KW-0812">Transmembrane</keyword>
<dbReference type="InterPro" id="IPR003856">
    <property type="entry name" value="LPS_length_determ_N"/>
</dbReference>
<feature type="transmembrane region" description="Helical" evidence="8">
    <location>
        <begin position="29"/>
        <end position="50"/>
    </location>
</feature>
<evidence type="ECO:0000313" key="11">
    <source>
        <dbReference type="Proteomes" id="UP000188729"/>
    </source>
</evidence>
<organism evidence="10 11">
    <name type="scientific">Sphingomonas jeddahensis</name>
    <dbReference type="NCBI Taxonomy" id="1915074"/>
    <lineage>
        <taxon>Bacteria</taxon>
        <taxon>Pseudomonadati</taxon>
        <taxon>Pseudomonadota</taxon>
        <taxon>Alphaproteobacteria</taxon>
        <taxon>Sphingomonadales</taxon>
        <taxon>Sphingomonadaceae</taxon>
        <taxon>Sphingomonas</taxon>
    </lineage>
</organism>
<dbReference type="CDD" id="cd05387">
    <property type="entry name" value="BY-kinase"/>
    <property type="match status" value="1"/>
</dbReference>
<comment type="caution">
    <text evidence="10">The sequence shown here is derived from an EMBL/GenBank/DDBJ whole genome shotgun (WGS) entry which is preliminary data.</text>
</comment>
<dbReference type="PANTHER" id="PTHR32309:SF13">
    <property type="entry name" value="FERRIC ENTEROBACTIN TRANSPORT PROTEIN FEPE"/>
    <property type="match status" value="1"/>
</dbReference>
<dbReference type="SUPFAM" id="SSF52540">
    <property type="entry name" value="P-loop containing nucleoside triphosphate hydrolases"/>
    <property type="match status" value="1"/>
</dbReference>
<sequence length="701" mass="74037">MEGKLRAPEPDARMGDVVARVSDALRRRWMLFIGIVSAVTLIGVLAVASMPPHYTAAARIRLDPSRSPLAGNAQAQRAELTPEAIDTEVMALRSPELAQAITAAHNLRADPEFAPANGTAASGHAVTAALLSHLTVDREAMAYVLQLRFTSADPLKAAALANAFAEGYIDRRMTNRVGTAERQSAWFRQRLDELGREVMEAEASAADYRARAGIVHSSAGPGAGTISDQQVAPLASSLASAESDAAAARSNLAAARAQVARGGMDAVSEVLGSVVIADLRRQRAEVLRARGEIDARYGERHPESIRVANQLASLDGQIDAEAQRVIGSLQASAAAAEARAGSLRASLDMLEHQREHSTRDAVIAAGLEREAAAKRALYERTSQMSLESMQAARLPIAQAEVIERAAPPVRPSAPNKPLLYALVLIVAMAAGMGTVAVIELSGGGLRSIKEIEDRLGVPVLAVVPRVRSGQNPADVMLERPASMFAESLRIARAAILGAREEHVPRVIAITSALPAEGKTTVALAFARTLAIGGTPTLIVECDIRRAVLRELVRSGSSGPGLIEVLRGEADAGEAIRPGDVTNLDQLLVRSPFFKADDPFGEGRMERLIAGLRDRYGHIVLDLPPLIGLADGRPLAALADATAVVIKWNATPAPAAASALSWLRTDGSNPVGVILTQVDPAAPAVGGLYHHSKLYSDYYRAA</sequence>
<keyword evidence="2" id="KW-1003">Cell membrane</keyword>
<comment type="subcellular location">
    <subcellularLocation>
        <location evidence="1">Cell membrane</location>
        <topology evidence="1">Multi-pass membrane protein</topology>
    </subcellularLocation>
</comment>
<keyword evidence="10" id="KW-0418">Kinase</keyword>
<dbReference type="EC" id="2.7.10.-" evidence="10"/>
<name>A0A1V2ETW3_9SPHN</name>
<dbReference type="Gene3D" id="3.40.50.300">
    <property type="entry name" value="P-loop containing nucleotide triphosphate hydrolases"/>
    <property type="match status" value="1"/>
</dbReference>
<protein>
    <submittedName>
        <fullName evidence="10">Tyrosine-protein kinase ptk</fullName>
        <ecNumber evidence="10">2.7.10.-</ecNumber>
    </submittedName>
</protein>
<evidence type="ECO:0000256" key="1">
    <source>
        <dbReference type="ARBA" id="ARBA00004651"/>
    </source>
</evidence>
<keyword evidence="7 8" id="KW-0472">Membrane</keyword>
<keyword evidence="10" id="KW-0808">Transferase</keyword>
<keyword evidence="5" id="KW-0067">ATP-binding</keyword>
<keyword evidence="11" id="KW-1185">Reference proteome</keyword>
<reference evidence="10 11" key="1">
    <citation type="submission" date="2016-11" db="EMBL/GenBank/DDBJ databases">
        <title>Genome sequence of Sphingomonas jeddahensis G39.</title>
        <authorList>
            <person name="Poehlein A."/>
            <person name="Wuebbeler J.H."/>
            <person name="Steinbuechel A."/>
            <person name="Daniel R."/>
        </authorList>
    </citation>
    <scope>NUCLEOTIDE SEQUENCE [LARGE SCALE GENOMIC DNA]</scope>
    <source>
        <strain evidence="10 11">G39</strain>
    </source>
</reference>
<dbReference type="OrthoDB" id="230260at2"/>
<gene>
    <name evidence="10" type="primary">ptk</name>
    <name evidence="10" type="ORF">SPHI_19490</name>
</gene>
<proteinExistence type="predicted"/>
<evidence type="ECO:0000256" key="5">
    <source>
        <dbReference type="ARBA" id="ARBA00022840"/>
    </source>
</evidence>
<feature type="domain" description="Polysaccharide chain length determinant N-terminal" evidence="9">
    <location>
        <begin position="23"/>
        <end position="99"/>
    </location>
</feature>
<dbReference type="EMBL" id="MPSB01000008">
    <property type="protein sequence ID" value="ONF95748.1"/>
    <property type="molecule type" value="Genomic_DNA"/>
</dbReference>
<keyword evidence="4" id="KW-0547">Nucleotide-binding</keyword>
<dbReference type="GO" id="GO:0004713">
    <property type="term" value="F:protein tyrosine kinase activity"/>
    <property type="evidence" value="ECO:0007669"/>
    <property type="project" value="TreeGrafter"/>
</dbReference>
<evidence type="ECO:0000256" key="8">
    <source>
        <dbReference type="SAM" id="Phobius"/>
    </source>
</evidence>
<dbReference type="InterPro" id="IPR027417">
    <property type="entry name" value="P-loop_NTPase"/>
</dbReference>
<keyword evidence="6 8" id="KW-1133">Transmembrane helix</keyword>
<evidence type="ECO:0000256" key="6">
    <source>
        <dbReference type="ARBA" id="ARBA00022989"/>
    </source>
</evidence>
<evidence type="ECO:0000256" key="2">
    <source>
        <dbReference type="ARBA" id="ARBA00022475"/>
    </source>
</evidence>
<dbReference type="AlphaFoldDB" id="A0A1V2ETW3"/>
<dbReference type="PANTHER" id="PTHR32309">
    <property type="entry name" value="TYROSINE-PROTEIN KINASE"/>
    <property type="match status" value="1"/>
</dbReference>
<evidence type="ECO:0000313" key="10">
    <source>
        <dbReference type="EMBL" id="ONF95748.1"/>
    </source>
</evidence>
<dbReference type="Proteomes" id="UP000188729">
    <property type="component" value="Unassembled WGS sequence"/>
</dbReference>
<evidence type="ECO:0000256" key="4">
    <source>
        <dbReference type="ARBA" id="ARBA00022741"/>
    </source>
</evidence>
<dbReference type="RefSeq" id="WP_076744726.1">
    <property type="nucleotide sequence ID" value="NZ_MPSB01000008.1"/>
</dbReference>